<organism evidence="1 2">
    <name type="scientific">Clathrospora elynae</name>
    <dbReference type="NCBI Taxonomy" id="706981"/>
    <lineage>
        <taxon>Eukaryota</taxon>
        <taxon>Fungi</taxon>
        <taxon>Dikarya</taxon>
        <taxon>Ascomycota</taxon>
        <taxon>Pezizomycotina</taxon>
        <taxon>Dothideomycetes</taxon>
        <taxon>Pleosporomycetidae</taxon>
        <taxon>Pleosporales</taxon>
        <taxon>Diademaceae</taxon>
        <taxon>Clathrospora</taxon>
    </lineage>
</organism>
<dbReference type="InterPro" id="IPR011008">
    <property type="entry name" value="Dimeric_a/b-barrel"/>
</dbReference>
<protein>
    <recommendedName>
        <fullName evidence="3">ABM domain-containing protein</fullName>
    </recommendedName>
</protein>
<dbReference type="PANTHER" id="PTHR42052">
    <property type="entry name" value="ABM DOMAIN-CONTAINING PROTEIN"/>
    <property type="match status" value="1"/>
</dbReference>
<keyword evidence="2" id="KW-1185">Reference proteome</keyword>
<sequence length="214" mass="24830">MTITEIALLYLTSGITVDNAALRSNLSHAKTVMQNYTGHTFYYLQQIEDPAYVYIIGEWESLDQHMNHFIPSSDNQVVLESLKDALTVVRLEHIDAPHADLPLPKNETQLEKARCGELIWSIVRHFVKDGEKQKFQDTFDTNKQYMQDYITEGTIGGGWRIDREYSKEEFVLLEPWKSVEQHLKFGKTDDFKKYGQIREHIDGAEIKHAKLLDI</sequence>
<accession>A0A6A5SW98</accession>
<dbReference type="Gene3D" id="3.30.70.100">
    <property type="match status" value="2"/>
</dbReference>
<dbReference type="SUPFAM" id="SSF54909">
    <property type="entry name" value="Dimeric alpha+beta barrel"/>
    <property type="match status" value="1"/>
</dbReference>
<reference evidence="1" key="1">
    <citation type="journal article" date="2020" name="Stud. Mycol.">
        <title>101 Dothideomycetes genomes: a test case for predicting lifestyles and emergence of pathogens.</title>
        <authorList>
            <person name="Haridas S."/>
            <person name="Albert R."/>
            <person name="Binder M."/>
            <person name="Bloem J."/>
            <person name="Labutti K."/>
            <person name="Salamov A."/>
            <person name="Andreopoulos B."/>
            <person name="Baker S."/>
            <person name="Barry K."/>
            <person name="Bills G."/>
            <person name="Bluhm B."/>
            <person name="Cannon C."/>
            <person name="Castanera R."/>
            <person name="Culley D."/>
            <person name="Daum C."/>
            <person name="Ezra D."/>
            <person name="Gonzalez J."/>
            <person name="Henrissat B."/>
            <person name="Kuo A."/>
            <person name="Liang C."/>
            <person name="Lipzen A."/>
            <person name="Lutzoni F."/>
            <person name="Magnuson J."/>
            <person name="Mondo S."/>
            <person name="Nolan M."/>
            <person name="Ohm R."/>
            <person name="Pangilinan J."/>
            <person name="Park H.-J."/>
            <person name="Ramirez L."/>
            <person name="Alfaro M."/>
            <person name="Sun H."/>
            <person name="Tritt A."/>
            <person name="Yoshinaga Y."/>
            <person name="Zwiers L.-H."/>
            <person name="Turgeon B."/>
            <person name="Goodwin S."/>
            <person name="Spatafora J."/>
            <person name="Crous P."/>
            <person name="Grigoriev I."/>
        </authorList>
    </citation>
    <scope>NUCLEOTIDE SEQUENCE</scope>
    <source>
        <strain evidence="1">CBS 161.51</strain>
    </source>
</reference>
<dbReference type="OrthoDB" id="3542212at2759"/>
<dbReference type="PANTHER" id="PTHR42052:SF1">
    <property type="entry name" value="ABM DOMAIN-CONTAINING PROTEIN"/>
    <property type="match status" value="1"/>
</dbReference>
<name>A0A6A5SW98_9PLEO</name>
<gene>
    <name evidence="1" type="ORF">EJ02DRAFT_452385</name>
</gene>
<evidence type="ECO:0000313" key="2">
    <source>
        <dbReference type="Proteomes" id="UP000800038"/>
    </source>
</evidence>
<dbReference type="EMBL" id="ML976016">
    <property type="protein sequence ID" value="KAF1944523.1"/>
    <property type="molecule type" value="Genomic_DNA"/>
</dbReference>
<dbReference type="Proteomes" id="UP000800038">
    <property type="component" value="Unassembled WGS sequence"/>
</dbReference>
<dbReference type="AlphaFoldDB" id="A0A6A5SW98"/>
<proteinExistence type="predicted"/>
<evidence type="ECO:0008006" key="3">
    <source>
        <dbReference type="Google" id="ProtNLM"/>
    </source>
</evidence>
<evidence type="ECO:0000313" key="1">
    <source>
        <dbReference type="EMBL" id="KAF1944523.1"/>
    </source>
</evidence>